<comment type="similarity">
    <text evidence="1">Belongs to the GPI inositol-deacylase family.</text>
</comment>
<dbReference type="STRING" id="1071380.I2GW55"/>
<evidence type="ECO:0000313" key="3">
    <source>
        <dbReference type="EMBL" id="CCH58357.1"/>
    </source>
</evidence>
<evidence type="ECO:0000313" key="4">
    <source>
        <dbReference type="Proteomes" id="UP000002866"/>
    </source>
</evidence>
<gene>
    <name evidence="3" type="primary">TBLA0A05640</name>
    <name evidence="3" type="ORF">TBLA_0A05640</name>
</gene>
<dbReference type="GeneID" id="14493764"/>
<reference evidence="3 4" key="1">
    <citation type="journal article" date="2011" name="Proc. Natl. Acad. Sci. U.S.A.">
        <title>Evolutionary erosion of yeast sex chromosomes by mating-type switching accidents.</title>
        <authorList>
            <person name="Gordon J.L."/>
            <person name="Armisen D."/>
            <person name="Proux-Wera E."/>
            <person name="Oheigeartaigh S.S."/>
            <person name="Byrne K.P."/>
            <person name="Wolfe K.H."/>
        </authorList>
    </citation>
    <scope>NUCLEOTIDE SEQUENCE [LARGE SCALE GENOMIC DNA]</scope>
    <source>
        <strain evidence="4">ATCC 34711 / CBS 6284 / DSM 70876 / NBRC 10599 / NRRL Y-10934 / UCD 77-7</strain>
    </source>
</reference>
<keyword evidence="1" id="KW-0653">Protein transport</keyword>
<dbReference type="InterPro" id="IPR029058">
    <property type="entry name" value="AB_hydrolase_fold"/>
</dbReference>
<dbReference type="GO" id="GO:0004806">
    <property type="term" value="F:triacylglycerol lipase activity"/>
    <property type="evidence" value="ECO:0007669"/>
    <property type="project" value="EnsemblFungi"/>
</dbReference>
<protein>
    <recommendedName>
        <fullName evidence="1">GPI inositol-deacylase</fullName>
        <ecNumber evidence="1">3.1.-.-</ecNumber>
    </recommendedName>
</protein>
<comment type="function">
    <text evidence="1">Involved in inositol deacylation of GPI-anchored proteins which plays important roles in the quality control and ER-associated degradation of GPI-anchored proteins.</text>
</comment>
<dbReference type="AlphaFoldDB" id="I2GW55"/>
<dbReference type="InParanoid" id="I2GW55"/>
<evidence type="ECO:0000259" key="2">
    <source>
        <dbReference type="Pfam" id="PF07819"/>
    </source>
</evidence>
<dbReference type="GO" id="GO:0019433">
    <property type="term" value="P:triglyceride catabolic process"/>
    <property type="evidence" value="ECO:0007669"/>
    <property type="project" value="EnsemblFungi"/>
</dbReference>
<dbReference type="InterPro" id="IPR012908">
    <property type="entry name" value="PGAP1-ab_dom-like"/>
</dbReference>
<dbReference type="GO" id="GO:0015031">
    <property type="term" value="P:protein transport"/>
    <property type="evidence" value="ECO:0007669"/>
    <property type="project" value="UniProtKB-KW"/>
</dbReference>
<organism evidence="3 4">
    <name type="scientific">Henningerozyma blattae (strain ATCC 34711 / CBS 6284 / DSM 70876 / NBRC 10599 / NRRL Y-10934 / UCD 77-7)</name>
    <name type="common">Yeast</name>
    <name type="synonym">Tetrapisispora blattae</name>
    <dbReference type="NCBI Taxonomy" id="1071380"/>
    <lineage>
        <taxon>Eukaryota</taxon>
        <taxon>Fungi</taxon>
        <taxon>Dikarya</taxon>
        <taxon>Ascomycota</taxon>
        <taxon>Saccharomycotina</taxon>
        <taxon>Saccharomycetes</taxon>
        <taxon>Saccharomycetales</taxon>
        <taxon>Saccharomycetaceae</taxon>
        <taxon>Henningerozyma</taxon>
    </lineage>
</organism>
<dbReference type="EMBL" id="HE806316">
    <property type="protein sequence ID" value="CCH58357.1"/>
    <property type="molecule type" value="Genomic_DNA"/>
</dbReference>
<dbReference type="HOGENOM" id="CLU_015737_1_2_1"/>
<dbReference type="Proteomes" id="UP000002866">
    <property type="component" value="Chromosome 1"/>
</dbReference>
<dbReference type="FunCoup" id="I2GW55">
    <property type="interactions" value="57"/>
</dbReference>
<dbReference type="SUPFAM" id="SSF53474">
    <property type="entry name" value="alpha/beta-Hydrolases"/>
    <property type="match status" value="1"/>
</dbReference>
<dbReference type="eggNOG" id="ENOG502QQNH">
    <property type="taxonomic scope" value="Eukaryota"/>
</dbReference>
<name>I2GW55_HENB6</name>
<dbReference type="Gene3D" id="3.40.50.1820">
    <property type="entry name" value="alpha/beta hydrolase"/>
    <property type="match status" value="1"/>
</dbReference>
<dbReference type="RefSeq" id="XP_004177876.1">
    <property type="nucleotide sequence ID" value="XM_004177828.1"/>
</dbReference>
<dbReference type="KEGG" id="tbl:TBLA_0A05640"/>
<sequence>MWFPNFHIFKSKANNDDESKESLNDISERCLHDVKSYNLESNASLNSNLDVEKSSETPIEYTFENFSTLKDYTPPKYPIVFCHGLSGFDKLILIPSIAQLTRIVNYSIQSNMSDHFMENDDLQEDSIYEKGFLEIEYWIGIKTFLKKNGCTVLTAKVPPFGSIEERGSTLSKYIDHEVEKLKKRKAKQSIHMENQKDLTNENSKIKVNLIAHSMGGIDSRYMISNIPSKKFQVASLTTIATPHHGSEMADYVVQLFHDLHNATPFTKNNTDILPLCFYQLTTYYMKYFNNITPNDPNVAYYSYGCYFKPAWYNVFYPSWKIINELSNGQLNDGMVTVNSSKWGRYEGTLKDMDHLDVINWQNNVPQDIRVTLQKNSPESNVVQNQKIDTLQFYLKVTSDLAQRGF</sequence>
<keyword evidence="1" id="KW-0813">Transport</keyword>
<keyword evidence="1" id="KW-0472">Membrane</keyword>
<keyword evidence="4" id="KW-1185">Reference proteome</keyword>
<accession>I2GW55</accession>
<keyword evidence="1" id="KW-0256">Endoplasmic reticulum</keyword>
<keyword evidence="1" id="KW-0378">Hydrolase</keyword>
<evidence type="ECO:0000256" key="1">
    <source>
        <dbReference type="RuleBase" id="RU365011"/>
    </source>
</evidence>
<feature type="domain" description="GPI inositol-deacylase PGAP1-like alpha/beta" evidence="2">
    <location>
        <begin position="200"/>
        <end position="262"/>
    </location>
</feature>
<proteinExistence type="inferred from homology"/>
<dbReference type="PANTHER" id="PTHR11440">
    <property type="entry name" value="LECITHIN-CHOLESTEROL ACYLTRANSFERASE-RELATED"/>
    <property type="match status" value="1"/>
</dbReference>
<dbReference type="OMA" id="WGDYKGT"/>
<dbReference type="Pfam" id="PF07819">
    <property type="entry name" value="PGAP1"/>
    <property type="match status" value="1"/>
</dbReference>
<dbReference type="GO" id="GO:0005789">
    <property type="term" value="C:endoplasmic reticulum membrane"/>
    <property type="evidence" value="ECO:0007669"/>
    <property type="project" value="UniProtKB-SubCell"/>
</dbReference>
<comment type="subcellular location">
    <subcellularLocation>
        <location evidence="1">Endoplasmic reticulum membrane</location>
    </subcellularLocation>
</comment>
<dbReference type="GO" id="GO:0005758">
    <property type="term" value="C:mitochondrial intermembrane space"/>
    <property type="evidence" value="ECO:0007669"/>
    <property type="project" value="EnsemblFungi"/>
</dbReference>
<dbReference type="GO" id="GO:0005743">
    <property type="term" value="C:mitochondrial inner membrane"/>
    <property type="evidence" value="ECO:0007669"/>
    <property type="project" value="EnsemblFungi"/>
</dbReference>
<dbReference type="OrthoDB" id="5592486at2759"/>
<dbReference type="EC" id="3.1.-.-" evidence="1"/>